<organism evidence="2 3">
    <name type="scientific">Bacillus cereus</name>
    <dbReference type="NCBI Taxonomy" id="1396"/>
    <lineage>
        <taxon>Bacteria</taxon>
        <taxon>Bacillati</taxon>
        <taxon>Bacillota</taxon>
        <taxon>Bacilli</taxon>
        <taxon>Bacillales</taxon>
        <taxon>Bacillaceae</taxon>
        <taxon>Bacillus</taxon>
        <taxon>Bacillus cereus group</taxon>
    </lineage>
</organism>
<comment type="caution">
    <text evidence="2">The sequence shown here is derived from an EMBL/GenBank/DDBJ whole genome shotgun (WGS) entry which is preliminary data.</text>
</comment>
<keyword evidence="1" id="KW-1133">Transmembrane helix</keyword>
<evidence type="ECO:0000313" key="2">
    <source>
        <dbReference type="EMBL" id="OOR09271.1"/>
    </source>
</evidence>
<accession>A0A1S9TI83</accession>
<dbReference type="Proteomes" id="UP000190906">
    <property type="component" value="Unassembled WGS sequence"/>
</dbReference>
<evidence type="ECO:0008006" key="4">
    <source>
        <dbReference type="Google" id="ProtNLM"/>
    </source>
</evidence>
<protein>
    <recommendedName>
        <fullName evidence="4">SMODS and SLOG-associating 2TM effector domain-containing protein</fullName>
    </recommendedName>
</protein>
<name>A0A1S9TI83_BACCE</name>
<evidence type="ECO:0000256" key="1">
    <source>
        <dbReference type="SAM" id="Phobius"/>
    </source>
</evidence>
<gene>
    <name evidence="2" type="ORF">BW897_28710</name>
</gene>
<dbReference type="AlphaFoldDB" id="A0A1S9TI83"/>
<dbReference type="EMBL" id="MUAJ01000053">
    <property type="protein sequence ID" value="OOR09271.1"/>
    <property type="molecule type" value="Genomic_DNA"/>
</dbReference>
<proteinExistence type="predicted"/>
<keyword evidence="1" id="KW-0472">Membrane</keyword>
<evidence type="ECO:0000313" key="3">
    <source>
        <dbReference type="Proteomes" id="UP000190906"/>
    </source>
</evidence>
<reference evidence="2 3" key="1">
    <citation type="submission" date="2017-01" db="EMBL/GenBank/DDBJ databases">
        <title>Bacillus cereus isolates.</title>
        <authorList>
            <person name="Beno S.M."/>
        </authorList>
    </citation>
    <scope>NUCLEOTIDE SEQUENCE [LARGE SCALE GENOMIC DNA]</scope>
    <source>
        <strain evidence="2 3">FSL H8-0485</strain>
    </source>
</reference>
<feature type="transmembrane region" description="Helical" evidence="1">
    <location>
        <begin position="71"/>
        <end position="89"/>
    </location>
</feature>
<sequence length="202" mass="23444">MSQDIMKKEIKNLKKKAEQNRQMHLSISRKANLVNKMLHTIALIGSSLTAILTFAEYKTFIPWFPWLTDGNYKLIIGSFAGLIFIITILEEYLGLGKKAAIHETIGKQLTTFIRTASNLETYETLTQDDCNQLVNEYTVINENAPIIPDKVFLKEKKRLYMKIDISKKLEQTPHMSIRLYIIKMKFKQLFSSDVTNHEDREN</sequence>
<keyword evidence="1" id="KW-0812">Transmembrane</keyword>
<dbReference type="RefSeq" id="WP_078205589.1">
    <property type="nucleotide sequence ID" value="NZ_JAEHCB010000054.1"/>
</dbReference>